<feature type="compositionally biased region" description="Basic and acidic residues" evidence="1">
    <location>
        <begin position="1"/>
        <end position="24"/>
    </location>
</feature>
<evidence type="ECO:0000313" key="2">
    <source>
        <dbReference type="EMBL" id="KAF1395401.1"/>
    </source>
</evidence>
<reference evidence="2 3" key="1">
    <citation type="submission" date="2019-06" db="EMBL/GenBank/DDBJ databases">
        <title>A chromosome-scale genome assembly of the European perch, Perca fluviatilis.</title>
        <authorList>
            <person name="Roques C."/>
            <person name="Zahm M."/>
            <person name="Cabau C."/>
            <person name="Klopp C."/>
            <person name="Bouchez O."/>
            <person name="Donnadieu C."/>
            <person name="Kuhl H."/>
            <person name="Gislard M."/>
            <person name="Guendouz S."/>
            <person name="Journot L."/>
            <person name="Haffray P."/>
            <person name="Bestin A."/>
            <person name="Morvezen R."/>
            <person name="Feron R."/>
            <person name="Wen M."/>
            <person name="Jouanno E."/>
            <person name="Herpin A."/>
            <person name="Schartl M."/>
            <person name="Postlethwait J."/>
            <person name="Schaerlinger B."/>
            <person name="Chardard D."/>
            <person name="Lecocq T."/>
            <person name="Poncet C."/>
            <person name="Jaffrelo L."/>
            <person name="Lampietro C."/>
            <person name="Guiguen Y."/>
        </authorList>
    </citation>
    <scope>NUCLEOTIDE SEQUENCE [LARGE SCALE GENOMIC DNA]</scope>
    <source>
        <tissue evidence="2">Blood</tissue>
    </source>
</reference>
<gene>
    <name evidence="2" type="ORF">PFLUV_G00011140</name>
</gene>
<feature type="region of interest" description="Disordered" evidence="1">
    <location>
        <begin position="1"/>
        <end position="39"/>
    </location>
</feature>
<sequence length="142" mass="15795">MKRANRGEEGIERDWERRHLETRGPKPRTLHPNSQNLQPPPLTVGCPVLYHYLPHPPLWENVTDRATDPLTCSAPAFEPLPPVRGGVGGNLAGNGSAVHDRSVPQLAGRKKRGRKERLNSSEVTQPFRLGVRFAQRLGFAQA</sequence>
<organism evidence="2 3">
    <name type="scientific">Perca fluviatilis</name>
    <name type="common">European perch</name>
    <dbReference type="NCBI Taxonomy" id="8168"/>
    <lineage>
        <taxon>Eukaryota</taxon>
        <taxon>Metazoa</taxon>
        <taxon>Chordata</taxon>
        <taxon>Craniata</taxon>
        <taxon>Vertebrata</taxon>
        <taxon>Euteleostomi</taxon>
        <taxon>Actinopterygii</taxon>
        <taxon>Neopterygii</taxon>
        <taxon>Teleostei</taxon>
        <taxon>Neoteleostei</taxon>
        <taxon>Acanthomorphata</taxon>
        <taxon>Eupercaria</taxon>
        <taxon>Perciformes</taxon>
        <taxon>Percoidei</taxon>
        <taxon>Percidae</taxon>
        <taxon>Percinae</taxon>
        <taxon>Perca</taxon>
    </lineage>
</organism>
<dbReference type="Proteomes" id="UP000465112">
    <property type="component" value="Chromosome 1"/>
</dbReference>
<name>A0A6A5FRV4_PERFL</name>
<evidence type="ECO:0000256" key="1">
    <source>
        <dbReference type="SAM" id="MobiDB-lite"/>
    </source>
</evidence>
<proteinExistence type="predicted"/>
<keyword evidence="3" id="KW-1185">Reference proteome</keyword>
<dbReference type="AlphaFoldDB" id="A0A6A5FRV4"/>
<accession>A0A6A5FRV4</accession>
<protein>
    <submittedName>
        <fullName evidence="2">Uncharacterized protein</fullName>
    </submittedName>
</protein>
<evidence type="ECO:0000313" key="3">
    <source>
        <dbReference type="Proteomes" id="UP000465112"/>
    </source>
</evidence>
<comment type="caution">
    <text evidence="2">The sequence shown here is derived from an EMBL/GenBank/DDBJ whole genome shotgun (WGS) entry which is preliminary data.</text>
</comment>
<dbReference type="EMBL" id="VHII01000001">
    <property type="protein sequence ID" value="KAF1395401.1"/>
    <property type="molecule type" value="Genomic_DNA"/>
</dbReference>
<feature type="region of interest" description="Disordered" evidence="1">
    <location>
        <begin position="85"/>
        <end position="121"/>
    </location>
</feature>